<reference evidence="2" key="1">
    <citation type="submission" date="2021-03" db="EMBL/GenBank/DDBJ databases">
        <authorList>
            <person name="Bekaert M."/>
        </authorList>
    </citation>
    <scope>NUCLEOTIDE SEQUENCE</scope>
</reference>
<dbReference type="Proteomes" id="UP000683360">
    <property type="component" value="Unassembled WGS sequence"/>
</dbReference>
<evidence type="ECO:0000313" key="3">
    <source>
        <dbReference type="Proteomes" id="UP000683360"/>
    </source>
</evidence>
<comment type="caution">
    <text evidence="2">The sequence shown here is derived from an EMBL/GenBank/DDBJ whole genome shotgun (WGS) entry which is preliminary data.</text>
</comment>
<feature type="compositionally biased region" description="Basic and acidic residues" evidence="1">
    <location>
        <begin position="35"/>
        <end position="58"/>
    </location>
</feature>
<keyword evidence="3" id="KW-1185">Reference proteome</keyword>
<sequence>MFGCDSKIGLLSSSLPQEILGSLQTEEDLIQHLQSSDKPDDINNDKPNELSSDKPNEHDEDIAIKVRENMSDTITCHLCSNEEVIRNKRKLASDSMTKQAVRMRNSSEKFLTEVDVGANVLVAIPHVDFMAVVTGKNMVINWELKMEYYVDFTPVINNYLRTMGFESVVIATREHEYCHLFGTNKGLELIGQPQILVNFRKSVCVSFTESQSNIVEAYASKQNFTAANLFQPIDKDLSGYIEEMMMHYIITSPTVVQLLVGIYLTQTLFKDKIIPSKANKRFWPSRRDIKKSHLQVHDEDKIMIRSLQNRTSEQEVKKEPTEGQDDVLDLHDINYIDWTDIQVPRAQEPTVQVERDLPKSVTVNNTKIGQAVSNIGREKYSKGFRELWKQSKTAKRAAIHVLQDEIRNEVTQFAKTTSGETSLDDILGFNWNLILNKAAIVCSYH</sequence>
<dbReference type="EMBL" id="CAJPWZ010002774">
    <property type="protein sequence ID" value="CAG2245500.1"/>
    <property type="molecule type" value="Genomic_DNA"/>
</dbReference>
<gene>
    <name evidence="2" type="ORF">MEDL_57515</name>
</gene>
<protein>
    <submittedName>
        <fullName evidence="2">Uncharacterized protein</fullName>
    </submittedName>
</protein>
<proteinExistence type="predicted"/>
<accession>A0A8S3UIV9</accession>
<name>A0A8S3UIV9_MYTED</name>
<evidence type="ECO:0000313" key="2">
    <source>
        <dbReference type="EMBL" id="CAG2245500.1"/>
    </source>
</evidence>
<organism evidence="2 3">
    <name type="scientific">Mytilus edulis</name>
    <name type="common">Blue mussel</name>
    <dbReference type="NCBI Taxonomy" id="6550"/>
    <lineage>
        <taxon>Eukaryota</taxon>
        <taxon>Metazoa</taxon>
        <taxon>Spiralia</taxon>
        <taxon>Lophotrochozoa</taxon>
        <taxon>Mollusca</taxon>
        <taxon>Bivalvia</taxon>
        <taxon>Autobranchia</taxon>
        <taxon>Pteriomorphia</taxon>
        <taxon>Mytilida</taxon>
        <taxon>Mytiloidea</taxon>
        <taxon>Mytilidae</taxon>
        <taxon>Mytilinae</taxon>
        <taxon>Mytilus</taxon>
    </lineage>
</organism>
<feature type="region of interest" description="Disordered" evidence="1">
    <location>
        <begin position="34"/>
        <end position="58"/>
    </location>
</feature>
<evidence type="ECO:0000256" key="1">
    <source>
        <dbReference type="SAM" id="MobiDB-lite"/>
    </source>
</evidence>
<dbReference type="AlphaFoldDB" id="A0A8S3UIV9"/>